<keyword evidence="6" id="KW-1185">Reference proteome</keyword>
<dbReference type="PANTHER" id="PTHR46796">
    <property type="entry name" value="HTH-TYPE TRANSCRIPTIONAL ACTIVATOR RHAS-RELATED"/>
    <property type="match status" value="1"/>
</dbReference>
<dbReference type="InterPro" id="IPR020449">
    <property type="entry name" value="Tscrpt_reg_AraC-type_HTH"/>
</dbReference>
<dbReference type="PANTHER" id="PTHR46796:SF6">
    <property type="entry name" value="ARAC SUBFAMILY"/>
    <property type="match status" value="1"/>
</dbReference>
<proteinExistence type="predicted"/>
<keyword evidence="1" id="KW-0805">Transcription regulation</keyword>
<reference evidence="5 6" key="1">
    <citation type="submission" date="2016-04" db="EMBL/GenBank/DDBJ databases">
        <title>Complete genome sequencing and analysis of CBMB27, Methylobacterium phyllosphaerae isolated from leaf tissues of rice (Oryza sativa L.).</title>
        <authorList>
            <person name="Lee Y."/>
            <person name="Hwangbo K."/>
            <person name="Chung H."/>
            <person name="Yoo J."/>
            <person name="Kim K.Y."/>
            <person name="Sa T.M."/>
            <person name="Um Y."/>
            <person name="Madhaiyan M."/>
        </authorList>
    </citation>
    <scope>NUCLEOTIDE SEQUENCE [LARGE SCALE GENOMIC DNA]</scope>
    <source>
        <strain evidence="5 6">CBMB27</strain>
    </source>
</reference>
<name>A0ABM6GB79_9HYPH</name>
<dbReference type="SUPFAM" id="SSF46689">
    <property type="entry name" value="Homeodomain-like"/>
    <property type="match status" value="1"/>
</dbReference>
<keyword evidence="3" id="KW-0804">Transcription</keyword>
<evidence type="ECO:0000256" key="1">
    <source>
        <dbReference type="ARBA" id="ARBA00023015"/>
    </source>
</evidence>
<gene>
    <name evidence="5" type="ORF">MCBMB27_05503</name>
</gene>
<dbReference type="Pfam" id="PF14525">
    <property type="entry name" value="AraC_binding_2"/>
    <property type="match status" value="1"/>
</dbReference>
<accession>A0ABM6GB79</accession>
<dbReference type="InterPro" id="IPR035418">
    <property type="entry name" value="AraC-bd_2"/>
</dbReference>
<keyword evidence="2" id="KW-0238">DNA-binding</keyword>
<sequence length="318" mass="35234">MHLLHSTATLPPANRFKVWRDLLADRYGEFEFTRLGDRPFTSKVEATKIGSLPIARFTQSAAEQTSRRRPSSHAPDSVLALFKLAGTTSGTMQEDRAAVQRPGDLVLLNRRPSVLGTADDGQSLVIELPRARLEGLFGPSNLYTSLTIGAELASTTLALTYFRELIRVEGQLGADTAERMSSIGLDLIMASIAERLAKEVPRPLHGSVVVQRAKAYVEANLHDQTLDPPRLAAAMGVSLRRLQELFHERGQHISDWIWERRLAVAAKRLADPASLHLPIGTLAYESGFTSQAHFSRRFKHRYGCSPGEHRRAAQQSVR</sequence>
<dbReference type="InterPro" id="IPR009057">
    <property type="entry name" value="Homeodomain-like_sf"/>
</dbReference>
<dbReference type="Gene3D" id="1.10.10.60">
    <property type="entry name" value="Homeodomain-like"/>
    <property type="match status" value="1"/>
</dbReference>
<dbReference type="Proteomes" id="UP000185487">
    <property type="component" value="Chromosome"/>
</dbReference>
<evidence type="ECO:0000256" key="3">
    <source>
        <dbReference type="ARBA" id="ARBA00023163"/>
    </source>
</evidence>
<dbReference type="InterPro" id="IPR018060">
    <property type="entry name" value="HTH_AraC"/>
</dbReference>
<dbReference type="InterPro" id="IPR050204">
    <property type="entry name" value="AraC_XylS_family_regulators"/>
</dbReference>
<evidence type="ECO:0000313" key="5">
    <source>
        <dbReference type="EMBL" id="APT34794.1"/>
    </source>
</evidence>
<dbReference type="Pfam" id="PF12833">
    <property type="entry name" value="HTH_18"/>
    <property type="match status" value="1"/>
</dbReference>
<dbReference type="RefSeq" id="WP_075381733.1">
    <property type="nucleotide sequence ID" value="NZ_CP015367.1"/>
</dbReference>
<dbReference type="PRINTS" id="PR00032">
    <property type="entry name" value="HTHARAC"/>
</dbReference>
<dbReference type="PROSITE" id="PS01124">
    <property type="entry name" value="HTH_ARAC_FAMILY_2"/>
    <property type="match status" value="1"/>
</dbReference>
<feature type="domain" description="HTH araC/xylS-type" evidence="4">
    <location>
        <begin position="211"/>
        <end position="312"/>
    </location>
</feature>
<dbReference type="EMBL" id="CP015367">
    <property type="protein sequence ID" value="APT34794.1"/>
    <property type="molecule type" value="Genomic_DNA"/>
</dbReference>
<dbReference type="PROSITE" id="PS00041">
    <property type="entry name" value="HTH_ARAC_FAMILY_1"/>
    <property type="match status" value="1"/>
</dbReference>
<evidence type="ECO:0000256" key="2">
    <source>
        <dbReference type="ARBA" id="ARBA00023125"/>
    </source>
</evidence>
<dbReference type="InterPro" id="IPR018062">
    <property type="entry name" value="HTH_AraC-typ_CS"/>
</dbReference>
<dbReference type="SMART" id="SM00342">
    <property type="entry name" value="HTH_ARAC"/>
    <property type="match status" value="1"/>
</dbReference>
<protein>
    <submittedName>
        <fullName evidence="5">AraC family transcriptional regulator</fullName>
    </submittedName>
</protein>
<organism evidence="5 6">
    <name type="scientific">Methylobacterium phyllosphaerae</name>
    <dbReference type="NCBI Taxonomy" id="418223"/>
    <lineage>
        <taxon>Bacteria</taxon>
        <taxon>Pseudomonadati</taxon>
        <taxon>Pseudomonadota</taxon>
        <taxon>Alphaproteobacteria</taxon>
        <taxon>Hyphomicrobiales</taxon>
        <taxon>Methylobacteriaceae</taxon>
        <taxon>Methylobacterium</taxon>
    </lineage>
</organism>
<evidence type="ECO:0000313" key="6">
    <source>
        <dbReference type="Proteomes" id="UP000185487"/>
    </source>
</evidence>
<evidence type="ECO:0000259" key="4">
    <source>
        <dbReference type="PROSITE" id="PS01124"/>
    </source>
</evidence>